<keyword evidence="8" id="KW-0464">Manganese</keyword>
<evidence type="ECO:0000256" key="3">
    <source>
        <dbReference type="ARBA" id="ARBA00022759"/>
    </source>
</evidence>
<evidence type="ECO:0000256" key="1">
    <source>
        <dbReference type="ARBA" id="ARBA00022722"/>
    </source>
</evidence>
<dbReference type="CDD" id="cd09719">
    <property type="entry name" value="Cas1_I-E"/>
    <property type="match status" value="1"/>
</dbReference>
<keyword evidence="1 8" id="KW-0540">Nuclease</keyword>
<comment type="cofactor">
    <cofactor evidence="8">
        <name>Mg(2+)</name>
        <dbReference type="ChEBI" id="CHEBI:18420"/>
    </cofactor>
    <cofactor evidence="8">
        <name>Mn(2+)</name>
        <dbReference type="ChEBI" id="CHEBI:29035"/>
    </cofactor>
</comment>
<accession>A0ABP9X9N9</accession>
<feature type="binding site" evidence="8">
    <location>
        <position position="221"/>
    </location>
    <ligand>
        <name>Mn(2+)</name>
        <dbReference type="ChEBI" id="CHEBI:29035"/>
    </ligand>
</feature>
<reference evidence="9 10" key="1">
    <citation type="submission" date="2024-02" db="EMBL/GenBank/DDBJ databases">
        <title>Herpetosiphon gulosus NBRC 112829.</title>
        <authorList>
            <person name="Ichikawa N."/>
            <person name="Katano-Makiyama Y."/>
            <person name="Hidaka K."/>
        </authorList>
    </citation>
    <scope>NUCLEOTIDE SEQUENCE [LARGE SCALE GENOMIC DNA]</scope>
    <source>
        <strain evidence="9 10">NBRC 112829</strain>
    </source>
</reference>
<keyword evidence="5 8" id="KW-0460">Magnesium</keyword>
<evidence type="ECO:0000256" key="2">
    <source>
        <dbReference type="ARBA" id="ARBA00022723"/>
    </source>
</evidence>
<evidence type="ECO:0000256" key="7">
    <source>
        <dbReference type="ARBA" id="ARBA00023125"/>
    </source>
</evidence>
<dbReference type="InterPro" id="IPR019851">
    <property type="entry name" value="CRISPR-assoc_Cas1_ECOLI"/>
</dbReference>
<keyword evidence="6 8" id="KW-0051">Antiviral defense</keyword>
<comment type="similarity">
    <text evidence="8">Belongs to the CRISPR-associated endonuclease Cas1 family.</text>
</comment>
<evidence type="ECO:0000313" key="9">
    <source>
        <dbReference type="EMBL" id="GAA5531161.1"/>
    </source>
</evidence>
<dbReference type="PANTHER" id="PTHR34353">
    <property type="entry name" value="CRISPR-ASSOCIATED ENDONUCLEASE CAS1 1"/>
    <property type="match status" value="1"/>
</dbReference>
<dbReference type="Pfam" id="PF01867">
    <property type="entry name" value="Cas_Cas1"/>
    <property type="match status" value="1"/>
</dbReference>
<feature type="binding site" evidence="8">
    <location>
        <position position="208"/>
    </location>
    <ligand>
        <name>Mn(2+)</name>
        <dbReference type="ChEBI" id="CHEBI:29035"/>
    </ligand>
</feature>
<dbReference type="HAMAP" id="MF_01470">
    <property type="entry name" value="Cas1"/>
    <property type="match status" value="1"/>
</dbReference>
<dbReference type="PANTHER" id="PTHR34353:SF3">
    <property type="entry name" value="CRISPR-ASSOCIATED ENDONUCLEASE CAS1"/>
    <property type="match status" value="1"/>
</dbReference>
<proteinExistence type="inferred from homology"/>
<evidence type="ECO:0000256" key="6">
    <source>
        <dbReference type="ARBA" id="ARBA00023118"/>
    </source>
</evidence>
<dbReference type="NCBIfam" id="TIGR03638">
    <property type="entry name" value="cas1_ECOLI"/>
    <property type="match status" value="1"/>
</dbReference>
<gene>
    <name evidence="9" type="primary">ygbT</name>
    <name evidence="8" type="synonym">cas1</name>
    <name evidence="9" type="ORF">Hgul01_04986</name>
</gene>
<comment type="subunit">
    <text evidence="8">Homodimer, forms a heterotetramer with a Cas2 homodimer.</text>
</comment>
<evidence type="ECO:0000256" key="5">
    <source>
        <dbReference type="ARBA" id="ARBA00022842"/>
    </source>
</evidence>
<evidence type="ECO:0000313" key="10">
    <source>
        <dbReference type="Proteomes" id="UP001428290"/>
    </source>
</evidence>
<dbReference type="Gene3D" id="3.100.10.20">
    <property type="entry name" value="CRISPR-associated endonuclease Cas1, N-terminal domain"/>
    <property type="match status" value="1"/>
</dbReference>
<keyword evidence="7 8" id="KW-0238">DNA-binding</keyword>
<dbReference type="InterPro" id="IPR042211">
    <property type="entry name" value="CRISPR-assoc_Cas1_N"/>
</dbReference>
<dbReference type="Proteomes" id="UP001428290">
    <property type="component" value="Unassembled WGS sequence"/>
</dbReference>
<dbReference type="EMBL" id="BAABRU010000034">
    <property type="protein sequence ID" value="GAA5531161.1"/>
    <property type="molecule type" value="Genomic_DNA"/>
</dbReference>
<dbReference type="InterPro" id="IPR033641">
    <property type="entry name" value="Cas1_I-E"/>
</dbReference>
<organism evidence="9 10">
    <name type="scientific">Herpetosiphon gulosus</name>
    <dbReference type="NCBI Taxonomy" id="1973496"/>
    <lineage>
        <taxon>Bacteria</taxon>
        <taxon>Bacillati</taxon>
        <taxon>Chloroflexota</taxon>
        <taxon>Chloroflexia</taxon>
        <taxon>Herpetosiphonales</taxon>
        <taxon>Herpetosiphonaceae</taxon>
        <taxon>Herpetosiphon</taxon>
    </lineage>
</organism>
<dbReference type="InterPro" id="IPR002729">
    <property type="entry name" value="CRISPR-assoc_Cas1"/>
</dbReference>
<sequence>MSGMNLQMLPKMRDSWSYLYVDRCRIDQDGKAIALHDLNGKTAVPCAALALLLLGPGTTITHAAIKTLTDYGCSVLWTGEGGVRMYAQGLGETRSAQRLLHQTRLYVDEGLRLKVVRNMYSFRFQESLDANLNLRQIRGKEGIRVREAYAKASRETGVEWHGRTYKRDDWQSADPINRALSAANSCLYGISHAAIVAAGYSTGLGFIHTGKLLSFVYDIADLYKANITIPAAFQAVKEGLDGMESRVRRTLRDRFKEQRLLKTIINDIDQVLDIGVVPANSLYDVDSAAPSDLWDPEHEAVEGGINWAEGGASE</sequence>
<keyword evidence="10" id="KW-1185">Reference proteome</keyword>
<dbReference type="InterPro" id="IPR050646">
    <property type="entry name" value="Cas1"/>
</dbReference>
<dbReference type="InterPro" id="IPR042206">
    <property type="entry name" value="CRISPR-assoc_Cas1_C"/>
</dbReference>
<name>A0ABP9X9N9_9CHLR</name>
<comment type="caution">
    <text evidence="9">The sequence shown here is derived from an EMBL/GenBank/DDBJ whole genome shotgun (WGS) entry which is preliminary data.</text>
</comment>
<protein>
    <recommendedName>
        <fullName evidence="8">CRISPR-associated endonuclease Cas1</fullName>
        <ecNumber evidence="8">3.1.-.-</ecNumber>
    </recommendedName>
</protein>
<keyword evidence="3 8" id="KW-0255">Endonuclease</keyword>
<dbReference type="GO" id="GO:0004519">
    <property type="term" value="F:endonuclease activity"/>
    <property type="evidence" value="ECO:0007669"/>
    <property type="project" value="UniProtKB-KW"/>
</dbReference>
<dbReference type="EC" id="3.1.-.-" evidence="8"/>
<feature type="binding site" evidence="8">
    <location>
        <position position="141"/>
    </location>
    <ligand>
        <name>Mn(2+)</name>
        <dbReference type="ChEBI" id="CHEBI:29035"/>
    </ligand>
</feature>
<dbReference type="RefSeq" id="WP_345724739.1">
    <property type="nucleotide sequence ID" value="NZ_BAABRU010000034.1"/>
</dbReference>
<dbReference type="NCBIfam" id="TIGR00287">
    <property type="entry name" value="cas1"/>
    <property type="match status" value="1"/>
</dbReference>
<evidence type="ECO:0000256" key="8">
    <source>
        <dbReference type="HAMAP-Rule" id="MF_01470"/>
    </source>
</evidence>
<keyword evidence="2 8" id="KW-0479">Metal-binding</keyword>
<comment type="function">
    <text evidence="8">CRISPR (clustered regularly interspaced short palindromic repeat), is an adaptive immune system that provides protection against mobile genetic elements (viruses, transposable elements and conjugative plasmids). CRISPR clusters contain spacers, sequences complementary to antecedent mobile elements, and target invading nucleic acids. CRISPR clusters are transcribed and processed into CRISPR RNA (crRNA). Acts as a dsDNA endonuclease. Involved in the integration of spacer DNA into the CRISPR cassette.</text>
</comment>
<keyword evidence="4 8" id="KW-0378">Hydrolase</keyword>
<evidence type="ECO:0000256" key="4">
    <source>
        <dbReference type="ARBA" id="ARBA00022801"/>
    </source>
</evidence>
<dbReference type="Gene3D" id="1.20.120.920">
    <property type="entry name" value="CRISPR-associated endonuclease Cas1, C-terminal domain"/>
    <property type="match status" value="1"/>
</dbReference>